<dbReference type="Pfam" id="PF19718">
    <property type="entry name" value="USP47_C"/>
    <property type="match status" value="1"/>
</dbReference>
<accession>A0A1R2BCM2</accession>
<dbReference type="Gene3D" id="3.10.20.90">
    <property type="entry name" value="Phosphatidylinositol 3-kinase Catalytic Subunit, Chain A, domain 1"/>
    <property type="match status" value="1"/>
</dbReference>
<evidence type="ECO:0000256" key="3">
    <source>
        <dbReference type="ARBA" id="ARBA00022670"/>
    </source>
</evidence>
<evidence type="ECO:0000256" key="1">
    <source>
        <dbReference type="ARBA" id="ARBA00000707"/>
    </source>
</evidence>
<keyword evidence="5" id="KW-0378">Hydrolase</keyword>
<evidence type="ECO:0000256" key="9">
    <source>
        <dbReference type="ARBA" id="ARBA00032453"/>
    </source>
</evidence>
<evidence type="ECO:0000313" key="13">
    <source>
        <dbReference type="Proteomes" id="UP000187209"/>
    </source>
</evidence>
<dbReference type="EMBL" id="MPUH01000754">
    <property type="protein sequence ID" value="OMJ74395.1"/>
    <property type="molecule type" value="Genomic_DNA"/>
</dbReference>
<dbReference type="SUPFAM" id="SSF54001">
    <property type="entry name" value="Cysteine proteinases"/>
    <property type="match status" value="1"/>
</dbReference>
<dbReference type="GO" id="GO:0016579">
    <property type="term" value="P:protein deubiquitination"/>
    <property type="evidence" value="ECO:0007669"/>
    <property type="project" value="InterPro"/>
</dbReference>
<evidence type="ECO:0000256" key="4">
    <source>
        <dbReference type="ARBA" id="ARBA00022786"/>
    </source>
</evidence>
<proteinExistence type="predicted"/>
<dbReference type="PROSITE" id="PS50235">
    <property type="entry name" value="USP_3"/>
    <property type="match status" value="1"/>
</dbReference>
<dbReference type="InterPro" id="IPR045578">
    <property type="entry name" value="USP47_C"/>
</dbReference>
<dbReference type="GO" id="GO:0005829">
    <property type="term" value="C:cytosol"/>
    <property type="evidence" value="ECO:0007669"/>
    <property type="project" value="TreeGrafter"/>
</dbReference>
<dbReference type="PROSITE" id="PS00972">
    <property type="entry name" value="USP_1"/>
    <property type="match status" value="1"/>
</dbReference>
<dbReference type="AlphaFoldDB" id="A0A1R2BCM2"/>
<organism evidence="12 13">
    <name type="scientific">Stentor coeruleus</name>
    <dbReference type="NCBI Taxonomy" id="5963"/>
    <lineage>
        <taxon>Eukaryota</taxon>
        <taxon>Sar</taxon>
        <taxon>Alveolata</taxon>
        <taxon>Ciliophora</taxon>
        <taxon>Postciliodesmatophora</taxon>
        <taxon>Heterotrichea</taxon>
        <taxon>Heterotrichida</taxon>
        <taxon>Stentoridae</taxon>
        <taxon>Stentor</taxon>
    </lineage>
</organism>
<comment type="catalytic activity">
    <reaction evidence="1">
        <text>Thiol-dependent hydrolysis of ester, thioester, amide, peptide and isopeptide bonds formed by the C-terminal Gly of ubiquitin (a 76-residue protein attached to proteins as an intracellular targeting signal).</text>
        <dbReference type="EC" id="3.4.19.12"/>
    </reaction>
</comment>
<dbReference type="PANTHER" id="PTHR24006">
    <property type="entry name" value="UBIQUITIN CARBOXYL-TERMINAL HYDROLASE"/>
    <property type="match status" value="1"/>
</dbReference>
<evidence type="ECO:0000256" key="8">
    <source>
        <dbReference type="ARBA" id="ARBA00029910"/>
    </source>
</evidence>
<name>A0A1R2BCM2_9CILI</name>
<dbReference type="PANTHER" id="PTHR24006:SF702">
    <property type="entry name" value="UBIQUITIN CARBOXYL-TERMINAL HYDROLASE 47"/>
    <property type="match status" value="1"/>
</dbReference>
<dbReference type="GO" id="GO:0006508">
    <property type="term" value="P:proteolysis"/>
    <property type="evidence" value="ECO:0007669"/>
    <property type="project" value="UniProtKB-KW"/>
</dbReference>
<evidence type="ECO:0000256" key="10">
    <source>
        <dbReference type="SAM" id="Coils"/>
    </source>
</evidence>
<dbReference type="GO" id="GO:0004843">
    <property type="term" value="F:cysteine-type deubiquitinase activity"/>
    <property type="evidence" value="ECO:0007669"/>
    <property type="project" value="UniProtKB-EC"/>
</dbReference>
<dbReference type="Gene3D" id="3.90.70.10">
    <property type="entry name" value="Cysteine proteinases"/>
    <property type="match status" value="1"/>
</dbReference>
<evidence type="ECO:0000256" key="2">
    <source>
        <dbReference type="ARBA" id="ARBA00012759"/>
    </source>
</evidence>
<keyword evidence="3" id="KW-0645">Protease</keyword>
<evidence type="ECO:0000256" key="6">
    <source>
        <dbReference type="ARBA" id="ARBA00022807"/>
    </source>
</evidence>
<feature type="coiled-coil region" evidence="10">
    <location>
        <begin position="1024"/>
        <end position="1051"/>
    </location>
</feature>
<dbReference type="InterPro" id="IPR001394">
    <property type="entry name" value="Peptidase_C19_UCH"/>
</dbReference>
<dbReference type="Proteomes" id="UP000187209">
    <property type="component" value="Unassembled WGS sequence"/>
</dbReference>
<protein>
    <recommendedName>
        <fullName evidence="7">Ubiquitin carboxyl-terminal hydrolase 47</fullName>
        <ecNumber evidence="2">3.4.19.12</ecNumber>
    </recommendedName>
    <alternativeName>
        <fullName evidence="8">Ubiquitin thioesterase 47</fullName>
    </alternativeName>
    <alternativeName>
        <fullName evidence="9">Ubiquitin-specific-processing protease 47</fullName>
    </alternativeName>
</protein>
<dbReference type="InterPro" id="IPR050164">
    <property type="entry name" value="Peptidase_C19"/>
</dbReference>
<dbReference type="Pfam" id="PF00443">
    <property type="entry name" value="UCH"/>
    <property type="match status" value="1"/>
</dbReference>
<evidence type="ECO:0000256" key="5">
    <source>
        <dbReference type="ARBA" id="ARBA00022801"/>
    </source>
</evidence>
<evidence type="ECO:0000259" key="11">
    <source>
        <dbReference type="PROSITE" id="PS50235"/>
    </source>
</evidence>
<feature type="domain" description="USP" evidence="11">
    <location>
        <begin position="10"/>
        <end position="415"/>
    </location>
</feature>
<dbReference type="InterPro" id="IPR018200">
    <property type="entry name" value="USP_CS"/>
</dbReference>
<evidence type="ECO:0000313" key="12">
    <source>
        <dbReference type="EMBL" id="OMJ74395.1"/>
    </source>
</evidence>
<evidence type="ECO:0000256" key="7">
    <source>
        <dbReference type="ARBA" id="ARBA00026136"/>
    </source>
</evidence>
<dbReference type="EC" id="3.4.19.12" evidence="2"/>
<comment type="caution">
    <text evidence="12">The sequence shown here is derived from an EMBL/GenBank/DDBJ whole genome shotgun (WGS) entry which is preliminary data.</text>
</comment>
<keyword evidence="6" id="KW-0788">Thiol protease</keyword>
<dbReference type="InterPro" id="IPR038765">
    <property type="entry name" value="Papain-like_cys_pep_sf"/>
</dbReference>
<keyword evidence="4" id="KW-0833">Ubl conjugation pathway</keyword>
<dbReference type="GO" id="GO:0005634">
    <property type="term" value="C:nucleus"/>
    <property type="evidence" value="ECO:0007669"/>
    <property type="project" value="TreeGrafter"/>
</dbReference>
<keyword evidence="13" id="KW-1185">Reference proteome</keyword>
<dbReference type="PROSITE" id="PS00973">
    <property type="entry name" value="USP_2"/>
    <property type="match status" value="1"/>
</dbReference>
<dbReference type="InterPro" id="IPR028889">
    <property type="entry name" value="USP"/>
</dbReference>
<dbReference type="OrthoDB" id="289038at2759"/>
<gene>
    <name evidence="12" type="ORF">SteCoe_26692</name>
</gene>
<reference evidence="12 13" key="1">
    <citation type="submission" date="2016-11" db="EMBL/GenBank/DDBJ databases">
        <title>The macronuclear genome of Stentor coeruleus: a giant cell with tiny introns.</title>
        <authorList>
            <person name="Slabodnick M."/>
            <person name="Ruby J.G."/>
            <person name="Reiff S.B."/>
            <person name="Swart E.C."/>
            <person name="Gosai S."/>
            <person name="Prabakaran S."/>
            <person name="Witkowska E."/>
            <person name="Larue G.E."/>
            <person name="Fisher S."/>
            <person name="Freeman R.M."/>
            <person name="Gunawardena J."/>
            <person name="Chu W."/>
            <person name="Stover N.A."/>
            <person name="Gregory B.D."/>
            <person name="Nowacki M."/>
            <person name="Derisi J."/>
            <person name="Roy S.W."/>
            <person name="Marshall W.F."/>
            <person name="Sood P."/>
        </authorList>
    </citation>
    <scope>NUCLEOTIDE SEQUENCE [LARGE SCALE GENOMIC DNA]</scope>
    <source>
        <strain evidence="12">WM001</strain>
    </source>
</reference>
<sequence length="1065" mass="124971">MYSEEKRVYRGLSNQGATCYMNSLLQSLYMTPEFRNRIYSWQYDPERHDEKIDSIPYQLQLLFGSLQTSKSSYADTKGLTKSFGWNTKDSFEQHDVQEFCRVLFDAIEKSVQGTPEENMIKKLYEGKMIDYVKCSNCKNESRRIDTFLDLSLTVKSKFDNIYNDSIEKALYTFIKPEILDEGNKYFCGHCNSKQDAVKGLKFEELPYILVVQLKRFDLDYETFQRIKLNDRVSFPTILNANSFVGDVKIEESMFKHQEEVRGDLNKQNFDVGFKFDIDNVDKREFKVLTSKNTESIFDDFEKKPMKKDKIVKEKIIARETELRKAKQIAEIELYKKDGEYVYELFSIMIHSGSAMGGHYFAYIKSFEDSKWRNFNDSNVKEIEEKEIINVFGGEASSGWGGFYSTNAYLLMYRKIQNENLQIVEDSKIPFNITEEIKVTKADDDDERDSYNSYTFKIFYGKKDATINIKKDKTFKELTALAMKKFEINENENIRLRGYMQYYDLLQEVYDDNKLISDLGFFNYKILAVETKKIDEEWPPYDPNEIIVKVNVWTSEIQDPGLTIEEKTSNPKKIGVNKKGTVADMQKKFEEKLNIPAEKQKIFKKSYTGMSTFCEQVNNSFNLEKILATAGIYDGSTLFIEESDNTLTKSRWQQQFDIESKRCTIKFNNPNDKPNEYKYIECTHSVVLEFESTIQNLRDLIAKKLNISPNSFIMKRGGSSAMELKDPNLKLIQANLSNYSLIYVELGKPTGPNQHRYVFSMGHLARDTEKDCTCYVFYELFDRPVDDQIKVGELKAKLISVLQKRYPTLNISHNKTRIRERNSDRLSKILLDNESLNYYIMYDRKGLCLELLDKPDIQEITYSDMIILAKRWYPNTWTISDCREIIIKKYSTIDEFGKKLAEAFDIKSENVMAAKISQTWGFKRIDLKTENFYRTHNNMYGIGSMPWYINMDGTFFFVKDSDDEIRELTSDEKKKYERHTESFSISYKYEPPKEKAVKINVKNAKGTHAEENNDKGKGNDEEIEKKMMEIKIEDKDEDIEKKMEEIKIYDKDEKEDDDDVEEVRLD</sequence>
<keyword evidence="10" id="KW-0175">Coiled coil</keyword>